<keyword evidence="2" id="KW-1185">Reference proteome</keyword>
<dbReference type="AlphaFoldDB" id="I5C0V0"/>
<dbReference type="Proteomes" id="UP000005551">
    <property type="component" value="Unassembled WGS sequence"/>
</dbReference>
<proteinExistence type="predicted"/>
<evidence type="ECO:0000313" key="1">
    <source>
        <dbReference type="EMBL" id="EIM75452.1"/>
    </source>
</evidence>
<organism evidence="1 2">
    <name type="scientific">Nitritalea halalkaliphila LW7</name>
    <dbReference type="NCBI Taxonomy" id="1189621"/>
    <lineage>
        <taxon>Bacteria</taxon>
        <taxon>Pseudomonadati</taxon>
        <taxon>Bacteroidota</taxon>
        <taxon>Cytophagia</taxon>
        <taxon>Cytophagales</taxon>
        <taxon>Cyclobacteriaceae</taxon>
        <taxon>Nitritalea</taxon>
    </lineage>
</organism>
<gene>
    <name evidence="1" type="ORF">A3SI_13792</name>
</gene>
<accession>I5C0V0</accession>
<protein>
    <submittedName>
        <fullName evidence="1">Uncharacterized protein</fullName>
    </submittedName>
</protein>
<reference evidence="1 2" key="1">
    <citation type="submission" date="2012-05" db="EMBL/GenBank/DDBJ databases">
        <title>Genome sequence of Nitritalea halalkaliphila LW7.</title>
        <authorList>
            <person name="Jangir P.K."/>
            <person name="Singh A."/>
            <person name="Shivaji S."/>
            <person name="Sharma R."/>
        </authorList>
    </citation>
    <scope>NUCLEOTIDE SEQUENCE [LARGE SCALE GENOMIC DNA]</scope>
    <source>
        <strain evidence="1 2">LW7</strain>
    </source>
</reference>
<comment type="caution">
    <text evidence="1">The sequence shown here is derived from an EMBL/GenBank/DDBJ whole genome shotgun (WGS) entry which is preliminary data.</text>
</comment>
<dbReference type="RefSeq" id="WP_009055931.1">
    <property type="nucleotide sequence ID" value="NZ_AJYA01000030.1"/>
</dbReference>
<name>I5C0V0_9BACT</name>
<evidence type="ECO:0000313" key="2">
    <source>
        <dbReference type="Proteomes" id="UP000005551"/>
    </source>
</evidence>
<dbReference type="EMBL" id="AJYA01000030">
    <property type="protein sequence ID" value="EIM75452.1"/>
    <property type="molecule type" value="Genomic_DNA"/>
</dbReference>
<sequence>MVEKVSHLQLEAMEFNFSTMEKNMADLFTRFNEGLDLLQEEIDRFEIKRNQFEQEHKLDRVED</sequence>